<dbReference type="GO" id="GO:0016787">
    <property type="term" value="F:hydrolase activity"/>
    <property type="evidence" value="ECO:0007669"/>
    <property type="project" value="UniProtKB-KW"/>
</dbReference>
<proteinExistence type="predicted"/>
<organism evidence="2 3">
    <name type="scientific">Microvirga brassicacearum</name>
    <dbReference type="NCBI Taxonomy" id="2580413"/>
    <lineage>
        <taxon>Bacteria</taxon>
        <taxon>Pseudomonadati</taxon>
        <taxon>Pseudomonadota</taxon>
        <taxon>Alphaproteobacteria</taxon>
        <taxon>Hyphomicrobiales</taxon>
        <taxon>Methylobacteriaceae</taxon>
        <taxon>Microvirga</taxon>
    </lineage>
</organism>
<protein>
    <submittedName>
        <fullName evidence="2">Haloacid dehalogenase-like hydrolase</fullName>
    </submittedName>
</protein>
<keyword evidence="3" id="KW-1185">Reference proteome</keyword>
<dbReference type="AlphaFoldDB" id="A0A5N3P5Q6"/>
<name>A0A5N3P5Q6_9HYPH</name>
<gene>
    <name evidence="2" type="ORF">FEZ63_20390</name>
</gene>
<dbReference type="EMBL" id="VCMV01000048">
    <property type="protein sequence ID" value="KAB0265035.1"/>
    <property type="molecule type" value="Genomic_DNA"/>
</dbReference>
<comment type="caution">
    <text evidence="2">The sequence shown here is derived from an EMBL/GenBank/DDBJ whole genome shotgun (WGS) entry which is preliminary data.</text>
</comment>
<keyword evidence="2" id="KW-0378">Hydrolase</keyword>
<feature type="non-terminal residue" evidence="2">
    <location>
        <position position="57"/>
    </location>
</feature>
<feature type="signal peptide" evidence="1">
    <location>
        <begin position="1"/>
        <end position="23"/>
    </location>
</feature>
<sequence length="57" mass="6070">MRGRLFWLGAIALLAAWVSAAVAQTDPLPSWNDGAAKQAIVAFVTDVTREGSPDFIP</sequence>
<accession>A0A5N3P5Q6</accession>
<keyword evidence="1" id="KW-0732">Signal</keyword>
<evidence type="ECO:0000313" key="2">
    <source>
        <dbReference type="EMBL" id="KAB0265035.1"/>
    </source>
</evidence>
<dbReference type="Proteomes" id="UP000325684">
    <property type="component" value="Unassembled WGS sequence"/>
</dbReference>
<evidence type="ECO:0000256" key="1">
    <source>
        <dbReference type="SAM" id="SignalP"/>
    </source>
</evidence>
<reference evidence="2 3" key="1">
    <citation type="journal article" date="2019" name="Microorganisms">
        <title>Genome Insights into the Novel Species Microvirga brassicacearum, a Rapeseed Endophyte with Biotechnological Potential.</title>
        <authorList>
            <person name="Jimenez-Gomez A."/>
            <person name="Saati-Santamaria Z."/>
            <person name="Igual J.M."/>
            <person name="Rivas R."/>
            <person name="Mateos P.F."/>
            <person name="Garcia-Fraile P."/>
        </authorList>
    </citation>
    <scope>NUCLEOTIDE SEQUENCE [LARGE SCALE GENOMIC DNA]</scope>
    <source>
        <strain evidence="2 3">CDVBN77</strain>
    </source>
</reference>
<feature type="chain" id="PRO_5024390397" evidence="1">
    <location>
        <begin position="24"/>
        <end position="57"/>
    </location>
</feature>
<evidence type="ECO:0000313" key="3">
    <source>
        <dbReference type="Proteomes" id="UP000325684"/>
    </source>
</evidence>